<evidence type="ECO:0000313" key="4">
    <source>
        <dbReference type="Proteomes" id="UP000053370"/>
    </source>
</evidence>
<sequence>MKKISIIIPVYYNEENLIPLYEDLKEKVLDQLVRYDFDYEIIFVDDGSGDHSFQVMTDLAEKDEKIVNLRLSRNFGSHAAVLAGLSVSTGCCATMKAADLQEPSEMILEMIEKYLEGNKVVLAVREGREEGFSQRFFANAYYFLVKKIALKEMPRNGFDCYLIDRKVIDVLNLMEEKNTALTGQILWSGFQRAEVRYVRKKRNIGKSRWTLGKKYKLVVDSLLGFSYFPIRFISSIGVLMFFGAFIWMVFLLINKLSGKIPVTGYTTLAILLLGGFGIVMLSLGVLGEYLWRMFDAARNRPPYIIDENSKKKDPILK</sequence>
<dbReference type="PANTHER" id="PTHR48090:SF8">
    <property type="entry name" value="GLYCOSYLTRANSFERASE CSBB-RELATED"/>
    <property type="match status" value="1"/>
</dbReference>
<dbReference type="EMBL" id="DF968181">
    <property type="protein sequence ID" value="GAP41669.1"/>
    <property type="molecule type" value="Genomic_DNA"/>
</dbReference>
<dbReference type="CDD" id="cd04187">
    <property type="entry name" value="DPM1_like_bac"/>
    <property type="match status" value="1"/>
</dbReference>
<feature type="transmembrane region" description="Helical" evidence="1">
    <location>
        <begin position="265"/>
        <end position="291"/>
    </location>
</feature>
<dbReference type="InterPro" id="IPR029044">
    <property type="entry name" value="Nucleotide-diphossugar_trans"/>
</dbReference>
<evidence type="ECO:0000259" key="2">
    <source>
        <dbReference type="Pfam" id="PF00535"/>
    </source>
</evidence>
<name>A0A0S7BMJ0_9CHLR</name>
<dbReference type="PANTHER" id="PTHR48090">
    <property type="entry name" value="UNDECAPRENYL-PHOSPHATE 4-DEOXY-4-FORMAMIDO-L-ARABINOSE TRANSFERASE-RELATED"/>
    <property type="match status" value="1"/>
</dbReference>
<keyword evidence="1" id="KW-1133">Transmembrane helix</keyword>
<evidence type="ECO:0000313" key="3">
    <source>
        <dbReference type="EMBL" id="GAP41669.1"/>
    </source>
</evidence>
<dbReference type="SUPFAM" id="SSF53448">
    <property type="entry name" value="Nucleotide-diphospho-sugar transferases"/>
    <property type="match status" value="1"/>
</dbReference>
<dbReference type="AlphaFoldDB" id="A0A0S7BMJ0"/>
<evidence type="ECO:0000256" key="1">
    <source>
        <dbReference type="SAM" id="Phobius"/>
    </source>
</evidence>
<dbReference type="InterPro" id="IPR050256">
    <property type="entry name" value="Glycosyltransferase_2"/>
</dbReference>
<dbReference type="GO" id="GO:0005886">
    <property type="term" value="C:plasma membrane"/>
    <property type="evidence" value="ECO:0007669"/>
    <property type="project" value="TreeGrafter"/>
</dbReference>
<proteinExistence type="predicted"/>
<keyword evidence="1" id="KW-0472">Membrane</keyword>
<dbReference type="GO" id="GO:0016740">
    <property type="term" value="F:transferase activity"/>
    <property type="evidence" value="ECO:0007669"/>
    <property type="project" value="UniProtKB-KW"/>
</dbReference>
<organism evidence="3">
    <name type="scientific">Flexilinea flocculi</name>
    <dbReference type="NCBI Taxonomy" id="1678840"/>
    <lineage>
        <taxon>Bacteria</taxon>
        <taxon>Bacillati</taxon>
        <taxon>Chloroflexota</taxon>
        <taxon>Anaerolineae</taxon>
        <taxon>Anaerolineales</taxon>
        <taxon>Anaerolineaceae</taxon>
        <taxon>Flexilinea</taxon>
    </lineage>
</organism>
<feature type="transmembrane region" description="Helical" evidence="1">
    <location>
        <begin position="232"/>
        <end position="253"/>
    </location>
</feature>
<dbReference type="Proteomes" id="UP000053370">
    <property type="component" value="Unassembled WGS sequence"/>
</dbReference>
<protein>
    <submittedName>
        <fullName evidence="3">Glycosyltransferase</fullName>
    </submittedName>
</protein>
<dbReference type="Pfam" id="PF00535">
    <property type="entry name" value="Glycos_transf_2"/>
    <property type="match status" value="1"/>
</dbReference>
<reference evidence="3" key="1">
    <citation type="journal article" date="2015" name="Genome Announc.">
        <title>Draft Genome Sequence of Anaerolineae Strain TC1, a Novel Isolate from a Methanogenic Wastewater Treatment System.</title>
        <authorList>
            <person name="Matsuura N."/>
            <person name="Tourlousse D.M."/>
            <person name="Sun L."/>
            <person name="Toyonaga M."/>
            <person name="Kuroda K."/>
            <person name="Ohashi A."/>
            <person name="Cruz R."/>
            <person name="Yamaguchi T."/>
            <person name="Sekiguchi Y."/>
        </authorList>
    </citation>
    <scope>NUCLEOTIDE SEQUENCE [LARGE SCALE GENOMIC DNA]</scope>
    <source>
        <strain evidence="3">TC1</strain>
    </source>
</reference>
<feature type="domain" description="Glycosyltransferase 2-like" evidence="2">
    <location>
        <begin position="5"/>
        <end position="168"/>
    </location>
</feature>
<dbReference type="OrthoDB" id="9807778at2"/>
<dbReference type="Gene3D" id="3.90.550.10">
    <property type="entry name" value="Spore Coat Polysaccharide Biosynthesis Protein SpsA, Chain A"/>
    <property type="match status" value="1"/>
</dbReference>
<keyword evidence="3" id="KW-0808">Transferase</keyword>
<keyword evidence="4" id="KW-1185">Reference proteome</keyword>
<dbReference type="RefSeq" id="WP_062283364.1">
    <property type="nucleotide sequence ID" value="NZ_DF968181.1"/>
</dbReference>
<gene>
    <name evidence="3" type="ORF">ATC1_131663</name>
</gene>
<accession>A0A0S7BMJ0</accession>
<dbReference type="InterPro" id="IPR001173">
    <property type="entry name" value="Glyco_trans_2-like"/>
</dbReference>
<dbReference type="STRING" id="1678840.ATC1_131663"/>
<dbReference type="PATRIC" id="fig|1678840.3.peg.3171"/>
<keyword evidence="1" id="KW-0812">Transmembrane</keyword>